<dbReference type="InterPro" id="IPR032710">
    <property type="entry name" value="NTF2-like_dom_sf"/>
</dbReference>
<name>A0ABV6HR85_9SPHI</name>
<keyword evidence="2" id="KW-1185">Reference proteome</keyword>
<protein>
    <submittedName>
        <fullName evidence="1">Nuclear transport factor 2 family protein</fullName>
    </submittedName>
</protein>
<comment type="caution">
    <text evidence="1">The sequence shown here is derived from an EMBL/GenBank/DDBJ whole genome shotgun (WGS) entry which is preliminary data.</text>
</comment>
<gene>
    <name evidence="1" type="ORF">ACFFI0_22475</name>
</gene>
<dbReference type="Proteomes" id="UP001589774">
    <property type="component" value="Unassembled WGS sequence"/>
</dbReference>
<dbReference type="EMBL" id="JBHLWO010000004">
    <property type="protein sequence ID" value="MFC0321104.1"/>
    <property type="molecule type" value="Genomic_DNA"/>
</dbReference>
<evidence type="ECO:0000313" key="2">
    <source>
        <dbReference type="Proteomes" id="UP001589774"/>
    </source>
</evidence>
<evidence type="ECO:0000313" key="1">
    <source>
        <dbReference type="EMBL" id="MFC0321104.1"/>
    </source>
</evidence>
<accession>A0ABV6HR85</accession>
<dbReference type="RefSeq" id="WP_130858019.1">
    <property type="nucleotide sequence ID" value="NZ_JBHLWO010000004.1"/>
</dbReference>
<organism evidence="1 2">
    <name type="scientific">Olivibacter oleidegradans</name>
    <dbReference type="NCBI Taxonomy" id="760123"/>
    <lineage>
        <taxon>Bacteria</taxon>
        <taxon>Pseudomonadati</taxon>
        <taxon>Bacteroidota</taxon>
        <taxon>Sphingobacteriia</taxon>
        <taxon>Sphingobacteriales</taxon>
        <taxon>Sphingobacteriaceae</taxon>
        <taxon>Olivibacter</taxon>
    </lineage>
</organism>
<dbReference type="SUPFAM" id="SSF54427">
    <property type="entry name" value="NTF2-like"/>
    <property type="match status" value="1"/>
</dbReference>
<reference evidence="1 2" key="1">
    <citation type="submission" date="2024-09" db="EMBL/GenBank/DDBJ databases">
        <authorList>
            <person name="Sun Q."/>
            <person name="Mori K."/>
        </authorList>
    </citation>
    <scope>NUCLEOTIDE SEQUENCE [LARGE SCALE GENOMIC DNA]</scope>
    <source>
        <strain evidence="1 2">CCM 7765</strain>
    </source>
</reference>
<proteinExistence type="predicted"/>
<sequence>MDKIEALNIVKNIYTEADRTGNMLPIFNSLAEDVIFHSTIPEGTPISGIFKGKQNVINFYKNLLPSVAIFQKLTPSVFVMRDDRVIVVGENIFTLVKSGETYHRPYVNIISLVDRLITSIILIQDFSGFNKLYQKEIKRC</sequence>
<dbReference type="Gene3D" id="3.10.450.50">
    <property type="match status" value="1"/>
</dbReference>